<keyword evidence="2" id="KW-1185">Reference proteome</keyword>
<dbReference type="EMBL" id="JAODOR010000005">
    <property type="protein sequence ID" value="MCT9001694.1"/>
    <property type="molecule type" value="Genomic_DNA"/>
</dbReference>
<sequence>MPPKSRRRTVPYPPTLSPTFCDPDPGIPGHRFVLGKLSASAGRVNPLVVLGMNPSHADMSESDDTVNRVALSSVELGYSGWTILNVYPERATRPAELMPFDKELSDLNCVAIERFLTTNRVPEVFGAWGNPPNATIRQARPEALAVLADLGVRIFYFGTLTKKKHPRHLRPRGSALDLTATKSYL</sequence>
<proteinExistence type="predicted"/>
<accession>A0ABT2PD05</accession>
<name>A0ABT2PD05_9MICO</name>
<dbReference type="RefSeq" id="WP_261606248.1">
    <property type="nucleotide sequence ID" value="NZ_JAODOR010000005.1"/>
</dbReference>
<gene>
    <name evidence="1" type="ORF">N4R40_04860</name>
</gene>
<dbReference type="InterPro" id="IPR012441">
    <property type="entry name" value="DUF1643"/>
</dbReference>
<evidence type="ECO:0000313" key="2">
    <source>
        <dbReference type="Proteomes" id="UP001300496"/>
    </source>
</evidence>
<comment type="caution">
    <text evidence="1">The sequence shown here is derived from an EMBL/GenBank/DDBJ whole genome shotgun (WGS) entry which is preliminary data.</text>
</comment>
<dbReference type="Pfam" id="PF07799">
    <property type="entry name" value="DUF1643"/>
    <property type="match status" value="1"/>
</dbReference>
<evidence type="ECO:0000313" key="1">
    <source>
        <dbReference type="EMBL" id="MCT9001694.1"/>
    </source>
</evidence>
<reference evidence="1 2" key="1">
    <citation type="journal article" date="2024" name="Int. J. Syst. Evol. Microbiol.">
        <title>Microbacterium memoriense sp. nov., a member of the Actinomycetota from marine beach sediment of the north coast of Portugal.</title>
        <authorList>
            <person name="Santos J.D.N.D."/>
            <person name="Klimek D."/>
            <person name="Calusinska M."/>
            <person name="Lobo-da-Cunha A."/>
            <person name="Catita J."/>
            <person name="Goncalves H."/>
            <person name="Gonzalez I."/>
            <person name="Lage O.M."/>
        </authorList>
    </citation>
    <scope>NUCLEOTIDE SEQUENCE [LARGE SCALE GENOMIC DNA]</scope>
    <source>
        <strain evidence="1 2">PMIC_1C1B</strain>
    </source>
</reference>
<dbReference type="Proteomes" id="UP001300496">
    <property type="component" value="Unassembled WGS sequence"/>
</dbReference>
<organism evidence="1 2">
    <name type="scientific">Microbacterium memoriense</name>
    <dbReference type="NCBI Taxonomy" id="2978350"/>
    <lineage>
        <taxon>Bacteria</taxon>
        <taxon>Bacillati</taxon>
        <taxon>Actinomycetota</taxon>
        <taxon>Actinomycetes</taxon>
        <taxon>Micrococcales</taxon>
        <taxon>Microbacteriaceae</taxon>
        <taxon>Microbacterium</taxon>
    </lineage>
</organism>
<protein>
    <submittedName>
        <fullName evidence="1">DUF1643 domain-containing protein</fullName>
    </submittedName>
</protein>